<dbReference type="PROSITE" id="PS51257">
    <property type="entry name" value="PROKAR_LIPOPROTEIN"/>
    <property type="match status" value="1"/>
</dbReference>
<sequence>MKYIYLLVLSVFVVSCGNKQENKEEIKPKPLMTLVQSHAKTAPVLPTFYDEVKDWKYLKEVDSFFVKYQKISPNEALSNAVELKDLVKSLKDSLKPKKFDIPSVNARINILYNEVLRLADITEISAIEAAEVNNQVDKTMSAFSDINTKINTVLAKIRFENEIDIDVDFIGLDSTRLDTVSKKSIDLRMKEKLIEKNNLDKGSRKRQ</sequence>
<protein>
    <recommendedName>
        <fullName evidence="3">Lipoprotein</fullName>
    </recommendedName>
</protein>
<accession>A0ABZ2TMU3</accession>
<keyword evidence="2" id="KW-1185">Reference proteome</keyword>
<organism evidence="1 2">
    <name type="scientific">Polaribacter marinaquae</name>
    <dbReference type="NCBI Taxonomy" id="1642819"/>
    <lineage>
        <taxon>Bacteria</taxon>
        <taxon>Pseudomonadati</taxon>
        <taxon>Bacteroidota</taxon>
        <taxon>Flavobacteriia</taxon>
        <taxon>Flavobacteriales</taxon>
        <taxon>Flavobacteriaceae</taxon>
    </lineage>
</organism>
<evidence type="ECO:0008006" key="3">
    <source>
        <dbReference type="Google" id="ProtNLM"/>
    </source>
</evidence>
<dbReference type="Proteomes" id="UP001491088">
    <property type="component" value="Chromosome"/>
</dbReference>
<evidence type="ECO:0000313" key="1">
    <source>
        <dbReference type="EMBL" id="WYW54456.1"/>
    </source>
</evidence>
<proteinExistence type="predicted"/>
<reference evidence="1 2" key="1">
    <citation type="submission" date="2024-03" db="EMBL/GenBank/DDBJ databases">
        <authorList>
            <person name="Cao K."/>
        </authorList>
    </citation>
    <scope>NUCLEOTIDE SEQUENCE [LARGE SCALE GENOMIC DNA]</scope>
    <source>
        <strain evidence="1 2">MCCC 1K00696</strain>
    </source>
</reference>
<gene>
    <name evidence="1" type="ORF">WG950_07935</name>
</gene>
<dbReference type="RefSeq" id="WP_340931499.1">
    <property type="nucleotide sequence ID" value="NZ_CP150496.1"/>
</dbReference>
<dbReference type="EMBL" id="CP150496">
    <property type="protein sequence ID" value="WYW54456.1"/>
    <property type="molecule type" value="Genomic_DNA"/>
</dbReference>
<evidence type="ECO:0000313" key="2">
    <source>
        <dbReference type="Proteomes" id="UP001491088"/>
    </source>
</evidence>
<name>A0ABZ2TMU3_9FLAO</name>